<dbReference type="PANTHER" id="PTHR43133:SF8">
    <property type="entry name" value="RNA POLYMERASE SIGMA FACTOR HI_1459-RELATED"/>
    <property type="match status" value="1"/>
</dbReference>
<dbReference type="Proteomes" id="UP001596108">
    <property type="component" value="Unassembled WGS sequence"/>
</dbReference>
<evidence type="ECO:0000259" key="7">
    <source>
        <dbReference type="Pfam" id="PF08281"/>
    </source>
</evidence>
<reference evidence="9" key="1">
    <citation type="journal article" date="2019" name="Int. J. Syst. Evol. Microbiol.">
        <title>The Global Catalogue of Microorganisms (GCM) 10K type strain sequencing project: providing services to taxonomists for standard genome sequencing and annotation.</title>
        <authorList>
            <consortium name="The Broad Institute Genomics Platform"/>
            <consortium name="The Broad Institute Genome Sequencing Center for Infectious Disease"/>
            <person name="Wu L."/>
            <person name="Ma J."/>
        </authorList>
    </citation>
    <scope>NUCLEOTIDE SEQUENCE [LARGE SCALE GENOMIC DNA]</scope>
    <source>
        <strain evidence="9">CGMCC 1.18578</strain>
    </source>
</reference>
<evidence type="ECO:0000313" key="9">
    <source>
        <dbReference type="Proteomes" id="UP001596108"/>
    </source>
</evidence>
<name>A0ABW0QZ98_9BACL</name>
<dbReference type="InterPro" id="IPR014284">
    <property type="entry name" value="RNA_pol_sigma-70_dom"/>
</dbReference>
<dbReference type="InterPro" id="IPR013325">
    <property type="entry name" value="RNA_pol_sigma_r2"/>
</dbReference>
<keyword evidence="9" id="KW-1185">Reference proteome</keyword>
<evidence type="ECO:0000256" key="2">
    <source>
        <dbReference type="ARBA" id="ARBA00023015"/>
    </source>
</evidence>
<dbReference type="Pfam" id="PF04542">
    <property type="entry name" value="Sigma70_r2"/>
    <property type="match status" value="1"/>
</dbReference>
<dbReference type="Pfam" id="PF08281">
    <property type="entry name" value="Sigma70_r4_2"/>
    <property type="match status" value="1"/>
</dbReference>
<evidence type="ECO:0000256" key="5">
    <source>
        <dbReference type="ARBA" id="ARBA00023163"/>
    </source>
</evidence>
<dbReference type="NCBIfam" id="TIGR02937">
    <property type="entry name" value="sigma70-ECF"/>
    <property type="match status" value="1"/>
</dbReference>
<feature type="domain" description="RNA polymerase sigma-70 region 2" evidence="6">
    <location>
        <begin position="22"/>
        <end position="85"/>
    </location>
</feature>
<dbReference type="Gene3D" id="1.10.1740.10">
    <property type="match status" value="1"/>
</dbReference>
<comment type="caution">
    <text evidence="8">The sequence shown here is derived from an EMBL/GenBank/DDBJ whole genome shotgun (WGS) entry which is preliminary data.</text>
</comment>
<dbReference type="InterPro" id="IPR013249">
    <property type="entry name" value="RNA_pol_sigma70_r4_t2"/>
</dbReference>
<evidence type="ECO:0000256" key="1">
    <source>
        <dbReference type="ARBA" id="ARBA00010641"/>
    </source>
</evidence>
<feature type="domain" description="RNA polymerase sigma factor 70 region 4 type 2" evidence="7">
    <location>
        <begin position="110"/>
        <end position="162"/>
    </location>
</feature>
<comment type="similarity">
    <text evidence="1">Belongs to the sigma-70 factor family. ECF subfamily.</text>
</comment>
<dbReference type="InterPro" id="IPR039425">
    <property type="entry name" value="RNA_pol_sigma-70-like"/>
</dbReference>
<evidence type="ECO:0000256" key="3">
    <source>
        <dbReference type="ARBA" id="ARBA00023082"/>
    </source>
</evidence>
<dbReference type="InterPro" id="IPR007627">
    <property type="entry name" value="RNA_pol_sigma70_r2"/>
</dbReference>
<keyword evidence="2" id="KW-0805">Transcription regulation</keyword>
<dbReference type="RefSeq" id="WP_378112050.1">
    <property type="nucleotide sequence ID" value="NZ_JBHSNC010000036.1"/>
</dbReference>
<keyword evidence="3" id="KW-0731">Sigma factor</keyword>
<keyword evidence="5" id="KW-0804">Transcription</keyword>
<accession>A0ABW0QZ98</accession>
<dbReference type="Gene3D" id="1.10.10.10">
    <property type="entry name" value="Winged helix-like DNA-binding domain superfamily/Winged helix DNA-binding domain"/>
    <property type="match status" value="1"/>
</dbReference>
<dbReference type="SUPFAM" id="SSF88946">
    <property type="entry name" value="Sigma2 domain of RNA polymerase sigma factors"/>
    <property type="match status" value="1"/>
</dbReference>
<dbReference type="InterPro" id="IPR013324">
    <property type="entry name" value="RNA_pol_sigma_r3/r4-like"/>
</dbReference>
<keyword evidence="4" id="KW-0238">DNA-binding</keyword>
<proteinExistence type="inferred from homology"/>
<evidence type="ECO:0000259" key="6">
    <source>
        <dbReference type="Pfam" id="PF04542"/>
    </source>
</evidence>
<protein>
    <submittedName>
        <fullName evidence="8">RNA polymerase sigma factor</fullName>
    </submittedName>
</protein>
<evidence type="ECO:0000256" key="4">
    <source>
        <dbReference type="ARBA" id="ARBA00023125"/>
    </source>
</evidence>
<dbReference type="CDD" id="cd06171">
    <property type="entry name" value="Sigma70_r4"/>
    <property type="match status" value="1"/>
</dbReference>
<dbReference type="EMBL" id="JBHSNC010000036">
    <property type="protein sequence ID" value="MFC5530115.1"/>
    <property type="molecule type" value="Genomic_DNA"/>
</dbReference>
<gene>
    <name evidence="8" type="ORF">ACFPQ4_11825</name>
</gene>
<dbReference type="PANTHER" id="PTHR43133">
    <property type="entry name" value="RNA POLYMERASE ECF-TYPE SIGMA FACTO"/>
    <property type="match status" value="1"/>
</dbReference>
<organism evidence="8 9">
    <name type="scientific">Cohnella yongneupensis</name>
    <dbReference type="NCBI Taxonomy" id="425006"/>
    <lineage>
        <taxon>Bacteria</taxon>
        <taxon>Bacillati</taxon>
        <taxon>Bacillota</taxon>
        <taxon>Bacilli</taxon>
        <taxon>Bacillales</taxon>
        <taxon>Paenibacillaceae</taxon>
        <taxon>Cohnella</taxon>
    </lineage>
</organism>
<dbReference type="SUPFAM" id="SSF88659">
    <property type="entry name" value="Sigma3 and sigma4 domains of RNA polymerase sigma factors"/>
    <property type="match status" value="1"/>
</dbReference>
<sequence length="174" mass="19825">MSFLREPDVPGAFRSEEELLGELYNQMLRVVRHKLWHKSDAGDVVQEAWVRILEKKSTLREQDKIIPWAKAIAANLAANANRARRYEVSSDQYEGAFEAYSSAAGPELMMELSDLLGRLDPKSRTLLLYKFYYGLKDAEIAAALQLPVGTVKAQIHRSKARLHALDKEDERNHT</sequence>
<dbReference type="InterPro" id="IPR036388">
    <property type="entry name" value="WH-like_DNA-bd_sf"/>
</dbReference>
<evidence type="ECO:0000313" key="8">
    <source>
        <dbReference type="EMBL" id="MFC5530115.1"/>
    </source>
</evidence>